<dbReference type="OrthoDB" id="266020at2759"/>
<dbReference type="InterPro" id="IPR000504">
    <property type="entry name" value="RRM_dom"/>
</dbReference>
<dbReference type="FunFam" id="3.30.70.330:FF:000039">
    <property type="entry name" value="U1 small nuclear ribonucleoprotein A"/>
    <property type="match status" value="1"/>
</dbReference>
<evidence type="ECO:0000313" key="5">
    <source>
        <dbReference type="EMBL" id="KAF2148917.1"/>
    </source>
</evidence>
<dbReference type="CDD" id="cd12246">
    <property type="entry name" value="RRM1_U1A_like"/>
    <property type="match status" value="1"/>
</dbReference>
<dbReference type="InterPro" id="IPR012677">
    <property type="entry name" value="Nucleotide-bd_a/b_plait_sf"/>
</dbReference>
<comment type="caution">
    <text evidence="5">The sequence shown here is derived from an EMBL/GenBank/DDBJ whole genome shotgun (WGS) entry which is preliminary data.</text>
</comment>
<accession>A0A9P4MDI1</accession>
<dbReference type="GO" id="GO:0005634">
    <property type="term" value="C:nucleus"/>
    <property type="evidence" value="ECO:0007669"/>
    <property type="project" value="TreeGrafter"/>
</dbReference>
<feature type="domain" description="RRM" evidence="4">
    <location>
        <begin position="180"/>
        <end position="253"/>
    </location>
</feature>
<organism evidence="5 6">
    <name type="scientific">Myriangium duriaei CBS 260.36</name>
    <dbReference type="NCBI Taxonomy" id="1168546"/>
    <lineage>
        <taxon>Eukaryota</taxon>
        <taxon>Fungi</taxon>
        <taxon>Dikarya</taxon>
        <taxon>Ascomycota</taxon>
        <taxon>Pezizomycotina</taxon>
        <taxon>Dothideomycetes</taxon>
        <taxon>Dothideomycetidae</taxon>
        <taxon>Myriangiales</taxon>
        <taxon>Myriangiaceae</taxon>
        <taxon>Myriangium</taxon>
    </lineage>
</organism>
<proteinExistence type="predicted"/>
<feature type="domain" description="RRM" evidence="4">
    <location>
        <begin position="30"/>
        <end position="109"/>
    </location>
</feature>
<dbReference type="InterPro" id="IPR035979">
    <property type="entry name" value="RBD_domain_sf"/>
</dbReference>
<keyword evidence="6" id="KW-1185">Reference proteome</keyword>
<evidence type="ECO:0000256" key="2">
    <source>
        <dbReference type="PROSITE-ProRule" id="PRU00176"/>
    </source>
</evidence>
<evidence type="ECO:0000256" key="3">
    <source>
        <dbReference type="SAM" id="MobiDB-lite"/>
    </source>
</evidence>
<evidence type="ECO:0000313" key="6">
    <source>
        <dbReference type="Proteomes" id="UP000799439"/>
    </source>
</evidence>
<dbReference type="SUPFAM" id="SSF54928">
    <property type="entry name" value="RNA-binding domain, RBD"/>
    <property type="match status" value="1"/>
</dbReference>
<name>A0A9P4MDI1_9PEZI</name>
<gene>
    <name evidence="5" type="ORF">K461DRAFT_315867</name>
</gene>
<evidence type="ECO:0000259" key="4">
    <source>
        <dbReference type="PROSITE" id="PS50102"/>
    </source>
</evidence>
<dbReference type="EMBL" id="ML996092">
    <property type="protein sequence ID" value="KAF2148917.1"/>
    <property type="molecule type" value="Genomic_DNA"/>
</dbReference>
<protein>
    <submittedName>
        <fullName evidence="5">RNA-binding domain-containing protein</fullName>
    </submittedName>
</protein>
<feature type="compositionally biased region" description="Basic and acidic residues" evidence="3">
    <location>
        <begin position="126"/>
        <end position="148"/>
    </location>
</feature>
<dbReference type="Pfam" id="PF00076">
    <property type="entry name" value="RRM_1"/>
    <property type="match status" value="2"/>
</dbReference>
<dbReference type="SMART" id="SM00360">
    <property type="entry name" value="RRM"/>
    <property type="match status" value="2"/>
</dbReference>
<keyword evidence="1 2" id="KW-0694">RNA-binding</keyword>
<sequence>MSATTADQESTLQQHQDDEIEPNATFVHCTSVYVKNLEEKIKIPDLIESLRGIFSEYGTIIDIIAKKSIKRRGQAFVVFDNVDSAQNAIDELSGFEFAGKQMNCEFAKTKSDATVKREGTEEDLDEHVRIRKEVKERKQAAEKAEQEKNKKRPAQETAVSNRPKAPRAGAAQDDDAEKSNVLIVQGIPEGYDETAMSAIFGRIPGFKEYLPVPHRNGLGFVHYDTVDGAAAAKAQLSSIKLGGSEITITYRQA</sequence>
<dbReference type="PROSITE" id="PS50102">
    <property type="entry name" value="RRM"/>
    <property type="match status" value="2"/>
</dbReference>
<reference evidence="5" key="1">
    <citation type="journal article" date="2020" name="Stud. Mycol.">
        <title>101 Dothideomycetes genomes: a test case for predicting lifestyles and emergence of pathogens.</title>
        <authorList>
            <person name="Haridas S."/>
            <person name="Albert R."/>
            <person name="Binder M."/>
            <person name="Bloem J."/>
            <person name="Labutti K."/>
            <person name="Salamov A."/>
            <person name="Andreopoulos B."/>
            <person name="Baker S."/>
            <person name="Barry K."/>
            <person name="Bills G."/>
            <person name="Bluhm B."/>
            <person name="Cannon C."/>
            <person name="Castanera R."/>
            <person name="Culley D."/>
            <person name="Daum C."/>
            <person name="Ezra D."/>
            <person name="Gonzalez J."/>
            <person name="Henrissat B."/>
            <person name="Kuo A."/>
            <person name="Liang C."/>
            <person name="Lipzen A."/>
            <person name="Lutzoni F."/>
            <person name="Magnuson J."/>
            <person name="Mondo S."/>
            <person name="Nolan M."/>
            <person name="Ohm R."/>
            <person name="Pangilinan J."/>
            <person name="Park H.-J."/>
            <person name="Ramirez L."/>
            <person name="Alfaro M."/>
            <person name="Sun H."/>
            <person name="Tritt A."/>
            <person name="Yoshinaga Y."/>
            <person name="Zwiers L.-H."/>
            <person name="Turgeon B."/>
            <person name="Goodwin S."/>
            <person name="Spatafora J."/>
            <person name="Crous P."/>
            <person name="Grigoriev I."/>
        </authorList>
    </citation>
    <scope>NUCLEOTIDE SEQUENCE</scope>
    <source>
        <strain evidence="5">CBS 260.36</strain>
    </source>
</reference>
<dbReference type="Proteomes" id="UP000799439">
    <property type="component" value="Unassembled WGS sequence"/>
</dbReference>
<dbReference type="PANTHER" id="PTHR48025">
    <property type="entry name" value="OS02G0815200 PROTEIN"/>
    <property type="match status" value="1"/>
</dbReference>
<dbReference type="Gene3D" id="3.30.70.330">
    <property type="match status" value="2"/>
</dbReference>
<feature type="compositionally biased region" description="Basic and acidic residues" evidence="3">
    <location>
        <begin position="110"/>
        <end position="119"/>
    </location>
</feature>
<dbReference type="PANTHER" id="PTHR48025:SF1">
    <property type="entry name" value="RRM DOMAIN-CONTAINING PROTEIN"/>
    <property type="match status" value="1"/>
</dbReference>
<dbReference type="InterPro" id="IPR050502">
    <property type="entry name" value="Euk_RNA-bind_prot"/>
</dbReference>
<dbReference type="GO" id="GO:0003729">
    <property type="term" value="F:mRNA binding"/>
    <property type="evidence" value="ECO:0007669"/>
    <property type="project" value="TreeGrafter"/>
</dbReference>
<feature type="region of interest" description="Disordered" evidence="3">
    <location>
        <begin position="110"/>
        <end position="177"/>
    </location>
</feature>
<dbReference type="AlphaFoldDB" id="A0A9P4MDI1"/>
<evidence type="ECO:0000256" key="1">
    <source>
        <dbReference type="ARBA" id="ARBA00022884"/>
    </source>
</evidence>